<dbReference type="EMBL" id="JBAWTH010000034">
    <property type="protein sequence ID" value="KAL2284900.1"/>
    <property type="molecule type" value="Genomic_DNA"/>
</dbReference>
<dbReference type="Proteomes" id="UP001600888">
    <property type="component" value="Unassembled WGS sequence"/>
</dbReference>
<evidence type="ECO:0000313" key="1">
    <source>
        <dbReference type="EMBL" id="KAL2284900.1"/>
    </source>
</evidence>
<accession>A0ABR4ER34</accession>
<evidence type="ECO:0000313" key="2">
    <source>
        <dbReference type="Proteomes" id="UP001600888"/>
    </source>
</evidence>
<protein>
    <submittedName>
        <fullName evidence="1">Uncharacterized protein</fullName>
    </submittedName>
</protein>
<proteinExistence type="predicted"/>
<comment type="caution">
    <text evidence="1">The sequence shown here is derived from an EMBL/GenBank/DDBJ whole genome shotgun (WGS) entry which is preliminary data.</text>
</comment>
<sequence length="91" mass="9602">MVSRIVDDGLELPLDWLDGDVPDAVVVGVGLDDEAVPDCDELVLEGRELDTLPVCADTVDDDADRVEEVVVVVVIRVDACAAAAAAAELER</sequence>
<name>A0ABR4ER34_9PEZI</name>
<organism evidence="1 2">
    <name type="scientific">Diaporthe vaccinii</name>
    <dbReference type="NCBI Taxonomy" id="105482"/>
    <lineage>
        <taxon>Eukaryota</taxon>
        <taxon>Fungi</taxon>
        <taxon>Dikarya</taxon>
        <taxon>Ascomycota</taxon>
        <taxon>Pezizomycotina</taxon>
        <taxon>Sordariomycetes</taxon>
        <taxon>Sordariomycetidae</taxon>
        <taxon>Diaporthales</taxon>
        <taxon>Diaporthaceae</taxon>
        <taxon>Diaporthe</taxon>
        <taxon>Diaporthe eres species complex</taxon>
    </lineage>
</organism>
<reference evidence="1 2" key="1">
    <citation type="submission" date="2024-03" db="EMBL/GenBank/DDBJ databases">
        <title>A high-quality draft genome sequence of Diaporthe vaccinii, a causative agent of upright dieback and viscid rot disease in cranberry plants.</title>
        <authorList>
            <person name="Sarrasin M."/>
            <person name="Lang B.F."/>
            <person name="Burger G."/>
        </authorList>
    </citation>
    <scope>NUCLEOTIDE SEQUENCE [LARGE SCALE GENOMIC DNA]</scope>
    <source>
        <strain evidence="1 2">IS7</strain>
    </source>
</reference>
<gene>
    <name evidence="1" type="ORF">FJTKL_08713</name>
</gene>
<keyword evidence="2" id="KW-1185">Reference proteome</keyword>